<evidence type="ECO:0000313" key="4">
    <source>
        <dbReference type="Proteomes" id="UP001203972"/>
    </source>
</evidence>
<feature type="non-terminal residue" evidence="3">
    <location>
        <position position="261"/>
    </location>
</feature>
<dbReference type="AlphaFoldDB" id="A0AAP2USJ0"/>
<dbReference type="SUPFAM" id="SSF63817">
    <property type="entry name" value="Sortase"/>
    <property type="match status" value="1"/>
</dbReference>
<evidence type="ECO:0000256" key="1">
    <source>
        <dbReference type="ARBA" id="ARBA00022801"/>
    </source>
</evidence>
<dbReference type="EMBL" id="JAKTMA010000119">
    <property type="protein sequence ID" value="MCR0235708.1"/>
    <property type="molecule type" value="Genomic_DNA"/>
</dbReference>
<organism evidence="3 4">
    <name type="scientific">Clostridium innocuum</name>
    <dbReference type="NCBI Taxonomy" id="1522"/>
    <lineage>
        <taxon>Bacteria</taxon>
        <taxon>Bacillati</taxon>
        <taxon>Bacillota</taxon>
        <taxon>Clostridia</taxon>
        <taxon>Eubacteriales</taxon>
        <taxon>Clostridiaceae</taxon>
        <taxon>Clostridium</taxon>
    </lineage>
</organism>
<dbReference type="Pfam" id="PF04203">
    <property type="entry name" value="Sortase"/>
    <property type="match status" value="1"/>
</dbReference>
<evidence type="ECO:0000313" key="3">
    <source>
        <dbReference type="EMBL" id="MCR0235708.1"/>
    </source>
</evidence>
<feature type="chain" id="PRO_5043001091" evidence="2">
    <location>
        <begin position="26"/>
        <end position="261"/>
    </location>
</feature>
<keyword evidence="2" id="KW-0732">Signal</keyword>
<dbReference type="InterPro" id="IPR009835">
    <property type="entry name" value="SrtB"/>
</dbReference>
<accession>A0AAP2USJ0</accession>
<gene>
    <name evidence="3" type="ORF">MKC95_23385</name>
</gene>
<reference evidence="3" key="1">
    <citation type="journal article" date="2022" name="Clin. Infect. Dis.">
        <title>Association between Clostridium innocuum and antibiotic-associated diarrhea in adults and children: A cross-sectional study and comparative genomics analysis.</title>
        <authorList>
            <person name="Cherny K.E."/>
            <person name="Muscat E.B."/>
            <person name="Balaji A."/>
            <person name="Mukherjee J."/>
            <person name="Ozer E.A."/>
            <person name="Angarone M.P."/>
            <person name="Hauser A.R."/>
            <person name="Sichel J.S."/>
            <person name="Amponsah E."/>
            <person name="Kociolek L.K."/>
        </authorList>
    </citation>
    <scope>NUCLEOTIDE SEQUENCE</scope>
    <source>
        <strain evidence="3">NU1-AC-029v</strain>
    </source>
</reference>
<dbReference type="InterPro" id="IPR023365">
    <property type="entry name" value="Sortase_dom-sf"/>
</dbReference>
<feature type="signal peptide" evidence="2">
    <location>
        <begin position="1"/>
        <end position="25"/>
    </location>
</feature>
<keyword evidence="1" id="KW-0378">Hydrolase</keyword>
<evidence type="ECO:0000256" key="2">
    <source>
        <dbReference type="SAM" id="SignalP"/>
    </source>
</evidence>
<dbReference type="Proteomes" id="UP001203972">
    <property type="component" value="Unassembled WGS sequence"/>
</dbReference>
<name>A0AAP2USJ0_CLOIN</name>
<dbReference type="InterPro" id="IPR005754">
    <property type="entry name" value="Sortase"/>
</dbReference>
<dbReference type="GO" id="GO:0016787">
    <property type="term" value="F:hydrolase activity"/>
    <property type="evidence" value="ECO:0007669"/>
    <property type="project" value="UniProtKB-KW"/>
</dbReference>
<proteinExistence type="predicted"/>
<protein>
    <submittedName>
        <fullName evidence="3">Class B sortase</fullName>
    </submittedName>
</protein>
<sequence>MKKRTKSRIAFAASAVFLLSAAAMFAFLLYCRQAAHTPPSPDAAHESMVEDGDGFPAVDWDYWQDINPDVIGWVTIPGTTVDSPILQAHGDAPGYYLKHDVYGNYNPAGAIYLDADCEELGLSSRNAVILGHHFWNDKKVAPMGTVADYKDVDFAREHSLVLIQTPNTKMTYEARFAQIVNGRERNKRIDFEGESDFRAWYGESRANAAMVLDAETEPEQVISLVTCSYNIWVDNERTVLVTSMQETAKNQAENTQIAPDA</sequence>
<dbReference type="CDD" id="cd05826">
    <property type="entry name" value="Sortase_B"/>
    <property type="match status" value="1"/>
</dbReference>
<dbReference type="Gene3D" id="2.40.260.10">
    <property type="entry name" value="Sortase"/>
    <property type="match status" value="1"/>
</dbReference>
<comment type="caution">
    <text evidence="3">The sequence shown here is derived from an EMBL/GenBank/DDBJ whole genome shotgun (WGS) entry which is preliminary data.</text>
</comment>